<gene>
    <name evidence="1" type="ORF">ACFPRA_04075</name>
</gene>
<protein>
    <submittedName>
        <fullName evidence="1">Lmo0850 family protein</fullName>
    </submittedName>
</protein>
<accession>A0ABW0TF58</accession>
<dbReference type="RefSeq" id="WP_381431042.1">
    <property type="nucleotide sequence ID" value="NZ_JBHSNO010000003.1"/>
</dbReference>
<dbReference type="NCBIfam" id="NF040845">
    <property type="entry name" value="lmo0850_fam"/>
    <property type="match status" value="1"/>
</dbReference>
<reference evidence="2" key="1">
    <citation type="journal article" date="2019" name="Int. J. Syst. Evol. Microbiol.">
        <title>The Global Catalogue of Microorganisms (GCM) 10K type strain sequencing project: providing services to taxonomists for standard genome sequencing and annotation.</title>
        <authorList>
            <consortium name="The Broad Institute Genomics Platform"/>
            <consortium name="The Broad Institute Genome Sequencing Center for Infectious Disease"/>
            <person name="Wu L."/>
            <person name="Ma J."/>
        </authorList>
    </citation>
    <scope>NUCLEOTIDE SEQUENCE [LARGE SCALE GENOMIC DNA]</scope>
    <source>
        <strain evidence="2">CGMCC 4.1434</strain>
    </source>
</reference>
<evidence type="ECO:0000313" key="2">
    <source>
        <dbReference type="Proteomes" id="UP001596109"/>
    </source>
</evidence>
<dbReference type="InterPro" id="IPR049839">
    <property type="entry name" value="Lmo0850-like"/>
</dbReference>
<dbReference type="EMBL" id="JBHSNO010000003">
    <property type="protein sequence ID" value="MFC5588070.1"/>
    <property type="molecule type" value="Genomic_DNA"/>
</dbReference>
<keyword evidence="2" id="KW-1185">Reference proteome</keyword>
<comment type="caution">
    <text evidence="1">The sequence shown here is derived from an EMBL/GenBank/DDBJ whole genome shotgun (WGS) entry which is preliminary data.</text>
</comment>
<dbReference type="Proteomes" id="UP001596109">
    <property type="component" value="Unassembled WGS sequence"/>
</dbReference>
<evidence type="ECO:0000313" key="1">
    <source>
        <dbReference type="EMBL" id="MFC5588070.1"/>
    </source>
</evidence>
<sequence>MAQEVDLKKIISNLAKLGVSATLTKSRLEMLKALAPPVQDPQPQSQ</sequence>
<name>A0ABW0TF58_9BACL</name>
<proteinExistence type="predicted"/>
<organism evidence="1 2">
    <name type="scientific">Sporosarcina soli</name>
    <dbReference type="NCBI Taxonomy" id="334736"/>
    <lineage>
        <taxon>Bacteria</taxon>
        <taxon>Bacillati</taxon>
        <taxon>Bacillota</taxon>
        <taxon>Bacilli</taxon>
        <taxon>Bacillales</taxon>
        <taxon>Caryophanaceae</taxon>
        <taxon>Sporosarcina</taxon>
    </lineage>
</organism>